<proteinExistence type="predicted"/>
<evidence type="ECO:0008006" key="4">
    <source>
        <dbReference type="Google" id="ProtNLM"/>
    </source>
</evidence>
<accession>A0ABN1KF15</accession>
<evidence type="ECO:0000313" key="2">
    <source>
        <dbReference type="EMBL" id="GAA0764404.1"/>
    </source>
</evidence>
<gene>
    <name evidence="2" type="ORF">GCM10009107_50440</name>
</gene>
<dbReference type="EMBL" id="BAAAEW010000042">
    <property type="protein sequence ID" value="GAA0764404.1"/>
    <property type="molecule type" value="Genomic_DNA"/>
</dbReference>
<reference evidence="2 3" key="1">
    <citation type="journal article" date="2019" name="Int. J. Syst. Evol. Microbiol.">
        <title>The Global Catalogue of Microorganisms (GCM) 10K type strain sequencing project: providing services to taxonomists for standard genome sequencing and annotation.</title>
        <authorList>
            <consortium name="The Broad Institute Genomics Platform"/>
            <consortium name="The Broad Institute Genome Sequencing Center for Infectious Disease"/>
            <person name="Wu L."/>
            <person name="Ma J."/>
        </authorList>
    </citation>
    <scope>NUCLEOTIDE SEQUENCE [LARGE SCALE GENOMIC DNA]</scope>
    <source>
        <strain evidence="2 3">JCM 15503</strain>
    </source>
</reference>
<comment type="caution">
    <text evidence="2">The sequence shown here is derived from an EMBL/GenBank/DDBJ whole genome shotgun (WGS) entry which is preliminary data.</text>
</comment>
<feature type="chain" id="PRO_5045586997" description="Lipoprotein" evidence="1">
    <location>
        <begin position="26"/>
        <end position="208"/>
    </location>
</feature>
<protein>
    <recommendedName>
        <fullName evidence="4">Lipoprotein</fullName>
    </recommendedName>
</protein>
<evidence type="ECO:0000313" key="3">
    <source>
        <dbReference type="Proteomes" id="UP001500279"/>
    </source>
</evidence>
<feature type="signal peptide" evidence="1">
    <location>
        <begin position="1"/>
        <end position="25"/>
    </location>
</feature>
<organism evidence="2 3">
    <name type="scientific">Ideonella azotifigens</name>
    <dbReference type="NCBI Taxonomy" id="513160"/>
    <lineage>
        <taxon>Bacteria</taxon>
        <taxon>Pseudomonadati</taxon>
        <taxon>Pseudomonadota</taxon>
        <taxon>Betaproteobacteria</taxon>
        <taxon>Burkholderiales</taxon>
        <taxon>Sphaerotilaceae</taxon>
        <taxon>Ideonella</taxon>
    </lineage>
</organism>
<keyword evidence="3" id="KW-1185">Reference proteome</keyword>
<dbReference type="Proteomes" id="UP001500279">
    <property type="component" value="Unassembled WGS sequence"/>
</dbReference>
<keyword evidence="1" id="KW-0732">Signal</keyword>
<name>A0ABN1KF15_9BURK</name>
<evidence type="ECO:0000256" key="1">
    <source>
        <dbReference type="SAM" id="SignalP"/>
    </source>
</evidence>
<dbReference type="RefSeq" id="WP_231011097.1">
    <property type="nucleotide sequence ID" value="NZ_BAAAEW010000042.1"/>
</dbReference>
<sequence length="208" mass="21323">MNLLLPLFPPSLRPAARLAALAALAAGLSACGGGGPLGNPPDITNPPGATGEKLSFAYYQKCIQPILDAALAAPDGSNHTNTCASGGCHDNTTGTGGALRVVGGAAAQDLSQSADVIRATDMYRNFYSAQGVTLPGNADDSRLFDKPLLKNVLHGGGLIFASESDPNAQKIRYWISNPAPQGQDEFSTASYSMFTPADPATGTCNTTP</sequence>